<protein>
    <recommendedName>
        <fullName evidence="2 6">Orotate phosphoribosyltransferase</fullName>
        <shortName evidence="6">OPRT</shortName>
        <shortName evidence="6">OPRTase</shortName>
        <ecNumber evidence="2 6">2.4.2.10</ecNumber>
    </recommendedName>
</protein>
<keyword evidence="6" id="KW-0460">Magnesium</keyword>
<dbReference type="Pfam" id="PF00156">
    <property type="entry name" value="Pribosyltran"/>
    <property type="match status" value="1"/>
</dbReference>
<dbReference type="InterPro" id="IPR000836">
    <property type="entry name" value="PRTase_dom"/>
</dbReference>
<dbReference type="GO" id="GO:0044205">
    <property type="term" value="P:'de novo' UMP biosynthetic process"/>
    <property type="evidence" value="ECO:0007669"/>
    <property type="project" value="UniProtKB-UniRule"/>
</dbReference>
<keyword evidence="3 6" id="KW-0328">Glycosyltransferase</keyword>
<evidence type="ECO:0000256" key="1">
    <source>
        <dbReference type="ARBA" id="ARBA00004889"/>
    </source>
</evidence>
<dbReference type="AlphaFoldDB" id="A0A286G3A1"/>
<dbReference type="NCBIfam" id="NF001729">
    <property type="entry name" value="PRK00455.1-3"/>
    <property type="match status" value="1"/>
</dbReference>
<dbReference type="EMBL" id="OCNJ01000001">
    <property type="protein sequence ID" value="SOD89995.1"/>
    <property type="molecule type" value="Genomic_DNA"/>
</dbReference>
<evidence type="ECO:0000256" key="6">
    <source>
        <dbReference type="HAMAP-Rule" id="MF_01208"/>
    </source>
</evidence>
<feature type="binding site" evidence="6">
    <location>
        <position position="115"/>
    </location>
    <ligand>
        <name>5-phospho-alpha-D-ribose 1-diphosphate</name>
        <dbReference type="ChEBI" id="CHEBI:58017"/>
        <note>ligand shared between dimeric partners</note>
    </ligand>
</feature>
<dbReference type="InterPro" id="IPR029057">
    <property type="entry name" value="PRTase-like"/>
</dbReference>
<keyword evidence="4 6" id="KW-0808">Transferase</keyword>
<comment type="caution">
    <text evidence="6">Lacks conserved residue(s) required for the propagation of feature annotation.</text>
</comment>
<feature type="binding site" description="in other chain" evidence="6">
    <location>
        <begin position="141"/>
        <end position="149"/>
    </location>
    <ligand>
        <name>5-phospho-alpha-D-ribose 1-diphosphate</name>
        <dbReference type="ChEBI" id="CHEBI:58017"/>
        <note>ligand shared between dimeric partners</note>
    </ligand>
</feature>
<feature type="domain" description="Phosphoribosyltransferase" evidence="7">
    <location>
        <begin position="66"/>
        <end position="171"/>
    </location>
</feature>
<dbReference type="UniPathway" id="UPA00070">
    <property type="reaction ID" value="UER00119"/>
</dbReference>
<accession>A0A286G3A1</accession>
<dbReference type="GO" id="GO:0000287">
    <property type="term" value="F:magnesium ion binding"/>
    <property type="evidence" value="ECO:0007669"/>
    <property type="project" value="UniProtKB-UniRule"/>
</dbReference>
<comment type="subunit">
    <text evidence="6">Homodimer.</text>
</comment>
<evidence type="ECO:0000259" key="7">
    <source>
        <dbReference type="Pfam" id="PF00156"/>
    </source>
</evidence>
<evidence type="ECO:0000313" key="8">
    <source>
        <dbReference type="EMBL" id="SOD89995.1"/>
    </source>
</evidence>
<dbReference type="HAMAP" id="MF_01208">
    <property type="entry name" value="PyrE"/>
    <property type="match status" value="1"/>
</dbReference>
<dbReference type="Gene3D" id="3.40.50.2020">
    <property type="match status" value="1"/>
</dbReference>
<keyword evidence="9" id="KW-1185">Reference proteome</keyword>
<name>A0A286G3A1_9PROT</name>
<dbReference type="EC" id="2.4.2.10" evidence="2 6"/>
<feature type="binding site" description="in other chain" evidence="6">
    <location>
        <position position="116"/>
    </location>
    <ligand>
        <name>5-phospho-alpha-D-ribose 1-diphosphate</name>
        <dbReference type="ChEBI" id="CHEBI:58017"/>
        <note>ligand shared between dimeric partners</note>
    </ligand>
</feature>
<proteinExistence type="inferred from homology"/>
<evidence type="ECO:0000256" key="3">
    <source>
        <dbReference type="ARBA" id="ARBA00022676"/>
    </source>
</evidence>
<dbReference type="InterPro" id="IPR023031">
    <property type="entry name" value="OPRT"/>
</dbReference>
<evidence type="ECO:0000256" key="5">
    <source>
        <dbReference type="ARBA" id="ARBA00022975"/>
    </source>
</evidence>
<comment type="pathway">
    <text evidence="1 6">Pyrimidine metabolism; UMP biosynthesis via de novo pathway; UMP from orotate: step 1/2.</text>
</comment>
<dbReference type="GO" id="GO:0004588">
    <property type="term" value="F:orotate phosphoribosyltransferase activity"/>
    <property type="evidence" value="ECO:0007669"/>
    <property type="project" value="UniProtKB-UniRule"/>
</dbReference>
<comment type="similarity">
    <text evidence="6">Belongs to the purine/pyrimidine phosphoribosyltransferase family. PyrE subfamily.</text>
</comment>
<evidence type="ECO:0000256" key="4">
    <source>
        <dbReference type="ARBA" id="ARBA00022679"/>
    </source>
</evidence>
<dbReference type="GO" id="GO:0019856">
    <property type="term" value="P:pyrimidine nucleobase biosynthetic process"/>
    <property type="evidence" value="ECO:0007669"/>
    <property type="project" value="TreeGrafter"/>
</dbReference>
<gene>
    <name evidence="6" type="primary">pyrE</name>
    <name evidence="8" type="ORF">SAMN05421508_101405</name>
</gene>
<dbReference type="SUPFAM" id="SSF53271">
    <property type="entry name" value="PRTase-like"/>
    <property type="match status" value="1"/>
</dbReference>
<dbReference type="PANTHER" id="PTHR19278">
    <property type="entry name" value="OROTATE PHOSPHORIBOSYLTRANSFERASE"/>
    <property type="match status" value="1"/>
</dbReference>
<evidence type="ECO:0000313" key="9">
    <source>
        <dbReference type="Proteomes" id="UP000219621"/>
    </source>
</evidence>
<dbReference type="CDD" id="cd06223">
    <property type="entry name" value="PRTases_typeI"/>
    <property type="match status" value="1"/>
</dbReference>
<dbReference type="OrthoDB" id="9802134at2"/>
<comment type="cofactor">
    <cofactor evidence="6">
        <name>Mg(2+)</name>
        <dbReference type="ChEBI" id="CHEBI:18420"/>
    </cofactor>
</comment>
<dbReference type="RefSeq" id="WP_097277295.1">
    <property type="nucleotide sequence ID" value="NZ_OCNJ01000001.1"/>
</dbReference>
<feature type="binding site" evidence="6">
    <location>
        <position position="145"/>
    </location>
    <ligand>
        <name>orotate</name>
        <dbReference type="ChEBI" id="CHEBI:30839"/>
    </ligand>
</feature>
<sequence>MSLASPPAAAASRSPEQKAAGLAVARILLEIQAVNFRPEEPYILTSGRASPVYIDCRKVIAFPRARRKIVELARDCIEREIGCESITHVAGGETAGIPYAAWISDALMLPMLYVRKKPKGFGRMAQIEGHLTEGGKVLLVEDLATDGGSKLVFADAIRAAGAECAHTFVPFFYGIIPGAEEALLERGVKLHYLACWWDVLDVAEQQKLFTLDALGEVRAFFSDPIGWSKAHGGKEE</sequence>
<comment type="catalytic activity">
    <reaction evidence="6">
        <text>orotidine 5'-phosphate + diphosphate = orotate + 5-phospho-alpha-D-ribose 1-diphosphate</text>
        <dbReference type="Rhea" id="RHEA:10380"/>
        <dbReference type="ChEBI" id="CHEBI:30839"/>
        <dbReference type="ChEBI" id="CHEBI:33019"/>
        <dbReference type="ChEBI" id="CHEBI:57538"/>
        <dbReference type="ChEBI" id="CHEBI:58017"/>
        <dbReference type="EC" id="2.4.2.10"/>
    </reaction>
</comment>
<organism evidence="8 9">
    <name type="scientific">Caenispirillum bisanense</name>
    <dbReference type="NCBI Taxonomy" id="414052"/>
    <lineage>
        <taxon>Bacteria</taxon>
        <taxon>Pseudomonadati</taxon>
        <taxon>Pseudomonadota</taxon>
        <taxon>Alphaproteobacteria</taxon>
        <taxon>Rhodospirillales</taxon>
        <taxon>Novispirillaceae</taxon>
        <taxon>Caenispirillum</taxon>
    </lineage>
</organism>
<evidence type="ECO:0000256" key="2">
    <source>
        <dbReference type="ARBA" id="ARBA00011971"/>
    </source>
</evidence>
<keyword evidence="5 6" id="KW-0665">Pyrimidine biosynthesis</keyword>
<comment type="function">
    <text evidence="6">Catalyzes the transfer of a ribosyl phosphate group from 5-phosphoribose 1-diphosphate to orotate, leading to the formation of orotidine monophosphate (OMP).</text>
</comment>
<dbReference type="PANTHER" id="PTHR19278:SF9">
    <property type="entry name" value="URIDINE 5'-MONOPHOSPHATE SYNTHASE"/>
    <property type="match status" value="1"/>
</dbReference>
<feature type="binding site" evidence="6">
    <location>
        <position position="119"/>
    </location>
    <ligand>
        <name>5-phospho-alpha-D-ribose 1-diphosphate</name>
        <dbReference type="ChEBI" id="CHEBI:58017"/>
        <note>ligand shared between dimeric partners</note>
    </ligand>
</feature>
<reference evidence="8 9" key="1">
    <citation type="submission" date="2017-09" db="EMBL/GenBank/DDBJ databases">
        <authorList>
            <person name="Ehlers B."/>
            <person name="Leendertz F.H."/>
        </authorList>
    </citation>
    <scope>NUCLEOTIDE SEQUENCE [LARGE SCALE GENOMIC DNA]</scope>
    <source>
        <strain evidence="8 9">USBA 140</strain>
    </source>
</reference>
<dbReference type="Proteomes" id="UP000219621">
    <property type="component" value="Unassembled WGS sequence"/>
</dbReference>